<proteinExistence type="predicted"/>
<accession>A0A914X3L4</accession>
<sequence length="109" mass="11552">MGRGGAAPKKNLHRSAAAASNHVNARPNAPFALPTDAHQSVYLIKAAAVKNTGDEDESASAEVGSVGRSTGRSRSSAVWSRGVGQQAPRRRRFPRLSLPSPGRRHRCLS</sequence>
<dbReference type="Proteomes" id="UP000887566">
    <property type="component" value="Unplaced"/>
</dbReference>
<dbReference type="WBParaSite" id="PSAMB.scaffold6513size9333.g28631.t1">
    <property type="protein sequence ID" value="PSAMB.scaffold6513size9333.g28631.t1"/>
    <property type="gene ID" value="PSAMB.scaffold6513size9333.g28631"/>
</dbReference>
<reference evidence="3" key="1">
    <citation type="submission" date="2022-11" db="UniProtKB">
        <authorList>
            <consortium name="WormBaseParasite"/>
        </authorList>
    </citation>
    <scope>IDENTIFICATION</scope>
</reference>
<organism evidence="2 3">
    <name type="scientific">Plectus sambesii</name>
    <dbReference type="NCBI Taxonomy" id="2011161"/>
    <lineage>
        <taxon>Eukaryota</taxon>
        <taxon>Metazoa</taxon>
        <taxon>Ecdysozoa</taxon>
        <taxon>Nematoda</taxon>
        <taxon>Chromadorea</taxon>
        <taxon>Plectida</taxon>
        <taxon>Plectina</taxon>
        <taxon>Plectoidea</taxon>
        <taxon>Plectidae</taxon>
        <taxon>Plectus</taxon>
    </lineage>
</organism>
<feature type="compositionally biased region" description="Low complexity" evidence="1">
    <location>
        <begin position="63"/>
        <end position="78"/>
    </location>
</feature>
<evidence type="ECO:0000256" key="1">
    <source>
        <dbReference type="SAM" id="MobiDB-lite"/>
    </source>
</evidence>
<feature type="region of interest" description="Disordered" evidence="1">
    <location>
        <begin position="1"/>
        <end position="36"/>
    </location>
</feature>
<protein>
    <submittedName>
        <fullName evidence="3">Uncharacterized protein</fullName>
    </submittedName>
</protein>
<name>A0A914X3L4_9BILA</name>
<evidence type="ECO:0000313" key="2">
    <source>
        <dbReference type="Proteomes" id="UP000887566"/>
    </source>
</evidence>
<feature type="region of interest" description="Disordered" evidence="1">
    <location>
        <begin position="51"/>
        <end position="109"/>
    </location>
</feature>
<keyword evidence="2" id="KW-1185">Reference proteome</keyword>
<evidence type="ECO:0000313" key="3">
    <source>
        <dbReference type="WBParaSite" id="PSAMB.scaffold6513size9333.g28631.t1"/>
    </source>
</evidence>
<dbReference type="AlphaFoldDB" id="A0A914X3L4"/>